<dbReference type="InterPro" id="IPR000031">
    <property type="entry name" value="PurE_dom"/>
</dbReference>
<dbReference type="Gene3D" id="3.30.70.330">
    <property type="match status" value="1"/>
</dbReference>
<dbReference type="SUPFAM" id="SSF52440">
    <property type="entry name" value="PreATP-grasp domain"/>
    <property type="match status" value="1"/>
</dbReference>
<comment type="similarity">
    <text evidence="3">In the C-terminal section; belongs to the AIR carboxylase family. Class I subfamily.</text>
</comment>
<dbReference type="GO" id="GO:0031124">
    <property type="term" value="P:mRNA 3'-end processing"/>
    <property type="evidence" value="ECO:0007669"/>
    <property type="project" value="InterPro"/>
</dbReference>
<evidence type="ECO:0000259" key="15">
    <source>
        <dbReference type="PROSITE" id="PS50975"/>
    </source>
</evidence>
<dbReference type="InterPro" id="IPR013815">
    <property type="entry name" value="ATP_grasp_subdomain_1"/>
</dbReference>
<evidence type="ECO:0000256" key="10">
    <source>
        <dbReference type="ARBA" id="ARBA00023239"/>
    </source>
</evidence>
<comment type="pathway">
    <text evidence="2">Purine metabolism; IMP biosynthesis via de novo pathway; 5-amino-1-(5-phospho-D-ribosyl)imidazole-4-carboxylate from 5-amino-1-(5-phospho-D-ribosyl)imidazole (carboxylase route): step 1/1.</text>
</comment>
<evidence type="ECO:0000256" key="4">
    <source>
        <dbReference type="ARBA" id="ARBA00012329"/>
    </source>
</evidence>
<dbReference type="SMART" id="SM00360">
    <property type="entry name" value="RRM"/>
    <property type="match status" value="1"/>
</dbReference>
<keyword evidence="8" id="KW-0210">Decarboxylase</keyword>
<dbReference type="InterPro" id="IPR035979">
    <property type="entry name" value="RBD_domain_sf"/>
</dbReference>
<comment type="catalytic activity">
    <reaction evidence="1">
        <text>5-amino-1-(5-phospho-D-ribosyl)imidazole-4-carboxylate + H(+) = 5-amino-1-(5-phospho-beta-D-ribosyl)imidazole + CO2</text>
        <dbReference type="Rhea" id="RHEA:10792"/>
        <dbReference type="ChEBI" id="CHEBI:15378"/>
        <dbReference type="ChEBI" id="CHEBI:16526"/>
        <dbReference type="ChEBI" id="CHEBI:77657"/>
        <dbReference type="ChEBI" id="CHEBI:137981"/>
        <dbReference type="EC" id="4.1.1.21"/>
    </reaction>
</comment>
<dbReference type="Pfam" id="PF14327">
    <property type="entry name" value="CSTF2_hinge"/>
    <property type="match status" value="1"/>
</dbReference>
<evidence type="ECO:0000256" key="11">
    <source>
        <dbReference type="PROSITE-ProRule" id="PRU00176"/>
    </source>
</evidence>
<gene>
    <name evidence="16" type="ORF">D0Z07_2305</name>
</gene>
<dbReference type="SUPFAM" id="SSF52255">
    <property type="entry name" value="N5-CAIR mutase (phosphoribosylaminoimidazole carboxylase, PurE)"/>
    <property type="match status" value="1"/>
</dbReference>
<keyword evidence="6 12" id="KW-0547">Nucleotide-binding</keyword>
<dbReference type="InterPro" id="IPR040686">
    <property type="entry name" value="PurK_C"/>
</dbReference>
<dbReference type="InterPro" id="IPR005875">
    <property type="entry name" value="PurK"/>
</dbReference>
<feature type="region of interest" description="Disordered" evidence="13">
    <location>
        <begin position="80"/>
        <end position="112"/>
    </location>
</feature>
<dbReference type="InterPro" id="IPR011054">
    <property type="entry name" value="Rudment_hybrid_motif"/>
</dbReference>
<keyword evidence="10" id="KW-0456">Lyase</keyword>
<dbReference type="Gene3D" id="1.25.40.630">
    <property type="match status" value="1"/>
</dbReference>
<evidence type="ECO:0000256" key="3">
    <source>
        <dbReference type="ARBA" id="ARBA00006114"/>
    </source>
</evidence>
<dbReference type="SUPFAM" id="SSF56059">
    <property type="entry name" value="Glutathione synthetase ATP-binding domain-like"/>
    <property type="match status" value="1"/>
</dbReference>
<dbReference type="NCBIfam" id="TIGR01162">
    <property type="entry name" value="purE"/>
    <property type="match status" value="1"/>
</dbReference>
<sequence length="907" mass="96805">MSKPPSRSVFVGNIPYGLTEEQIKDIFGSAGKVMSFRLVYDRETGRPKGFGFVEFPDSDSAASAVRNLNGYEIMGRTLRVDFSNDPGGDDEQAAPTNYAPPPPNGMSNAPLPPHNSSLPPLPVGIDLPAGLTCPDAISRTLNTLPPAQLLDVLSQMKTLATTDPAKATELLNQAPQLSYAIFQALLLMGLVSTEALTGVVEQASAPPLVSAPQYAPPPGNFPPGYPPPPSHMSGQLGMQIGTPPVSGHGLYPPPPSQQRPPAPQPPPQQLPDADALMAQVMAMPQEVIDSLPPADRAQLLALLCRIPAPSDLTMDHTIGLLGGGQLGQMLCEAANPLGIKVVILDAPSSPAKQVNAKTSHIDGSFIDPEKIRELARKVDILTVEIEHVDTHVLEEIAEKGVEITEADGKKRMKKVEVQPNWKTIRTIQDKYLQKGHLAKNGVPTAVSKSLESSEKDLLNFAKDHGYPYMLKAKKDAYDGRGNYPVRSASDVKDALEALKGRSLYAEKWADFKKELAVMVVKTGDQGDSTIAYPTVETVHEDSICKLVYSPPREVSESLQKRAQEIARKAVGCLWGKGVFGVELFLMSDDSLLVNEIAPRPHNSGHYTIEACPTMSQYKSQLLAILGIMPFFPNSVIPSMFPATIMLNILGGASESSHEDLVKRAVTIPTAALHMYGKASKPARKIGHITLVASSMSQAQEIMNPLIGLAGGIRAGRKGLPVPTSHFPTALPIHFPLSSGLTKPLVAVTMGSDSDLNVLKPGLSLLKTLSIPFHLTITSAHRTPGRMTEFATQAASNGFKVIIAAAGGAAHLPGMIAASTPLPVIGVPVKGSTLDGMDSLLSIVQMPRGVPVATVAINNSINAALLAARILGTSDPVIFTRLEKYMKDMEVEVVGKAGRLEDLGFEEY</sequence>
<dbReference type="PANTHER" id="PTHR11609:SF5">
    <property type="entry name" value="PHOSPHORIBOSYLAMINOIMIDAZOLE CARBOXYLASE"/>
    <property type="match status" value="1"/>
</dbReference>
<dbReference type="SMART" id="SM01001">
    <property type="entry name" value="AIRC"/>
    <property type="match status" value="1"/>
</dbReference>
<evidence type="ECO:0000256" key="13">
    <source>
        <dbReference type="SAM" id="MobiDB-lite"/>
    </source>
</evidence>
<dbReference type="EMBL" id="VNKQ01000005">
    <property type="protein sequence ID" value="KAG0651064.1"/>
    <property type="molecule type" value="Genomic_DNA"/>
</dbReference>
<dbReference type="OrthoDB" id="15425at2759"/>
<feature type="compositionally biased region" description="Pro residues" evidence="13">
    <location>
        <begin position="251"/>
        <end position="269"/>
    </location>
</feature>
<dbReference type="Gene3D" id="3.40.50.1970">
    <property type="match status" value="1"/>
</dbReference>
<evidence type="ECO:0000313" key="17">
    <source>
        <dbReference type="Proteomes" id="UP000785200"/>
    </source>
</evidence>
<dbReference type="Pfam" id="PF00731">
    <property type="entry name" value="AIRC"/>
    <property type="match status" value="1"/>
</dbReference>
<protein>
    <recommendedName>
        <fullName evidence="5">Phosphoribosylaminoimidazole carboxylase</fullName>
        <ecNumber evidence="4">4.1.1.21</ecNumber>
    </recommendedName>
</protein>
<dbReference type="InterPro" id="IPR025742">
    <property type="entry name" value="CSTF2_hinge"/>
</dbReference>
<dbReference type="GO" id="GO:0046872">
    <property type="term" value="F:metal ion binding"/>
    <property type="evidence" value="ECO:0007669"/>
    <property type="project" value="InterPro"/>
</dbReference>
<feature type="domain" description="ATP-grasp" evidence="15">
    <location>
        <begin position="434"/>
        <end position="625"/>
    </location>
</feature>
<dbReference type="SUPFAM" id="SSF54928">
    <property type="entry name" value="RNA-binding domain, RBD"/>
    <property type="match status" value="1"/>
</dbReference>
<keyword evidence="17" id="KW-1185">Reference proteome</keyword>
<dbReference type="EC" id="4.1.1.21" evidence="4"/>
<dbReference type="Pfam" id="PF17769">
    <property type="entry name" value="PurK_C"/>
    <property type="match status" value="1"/>
</dbReference>
<dbReference type="InterPro" id="IPR016185">
    <property type="entry name" value="PreATP-grasp_dom_sf"/>
</dbReference>
<evidence type="ECO:0000256" key="12">
    <source>
        <dbReference type="PROSITE-ProRule" id="PRU00409"/>
    </source>
</evidence>
<dbReference type="InterPro" id="IPR003135">
    <property type="entry name" value="ATP-grasp_carboxylate-amine"/>
</dbReference>
<dbReference type="HAMAP" id="MF_01928">
    <property type="entry name" value="PurK"/>
    <property type="match status" value="1"/>
</dbReference>
<dbReference type="Proteomes" id="UP000785200">
    <property type="component" value="Unassembled WGS sequence"/>
</dbReference>
<evidence type="ECO:0000256" key="5">
    <source>
        <dbReference type="ARBA" id="ARBA00021059"/>
    </source>
</evidence>
<keyword evidence="11" id="KW-0694">RNA-binding</keyword>
<evidence type="ECO:0000256" key="9">
    <source>
        <dbReference type="ARBA" id="ARBA00022840"/>
    </source>
</evidence>
<evidence type="ECO:0000256" key="2">
    <source>
        <dbReference type="ARBA" id="ARBA00004747"/>
    </source>
</evidence>
<dbReference type="HAMAP" id="MF_01929">
    <property type="entry name" value="PurE_classI"/>
    <property type="match status" value="1"/>
</dbReference>
<dbReference type="Gene3D" id="3.30.1490.20">
    <property type="entry name" value="ATP-grasp fold, A domain"/>
    <property type="match status" value="1"/>
</dbReference>
<evidence type="ECO:0000259" key="14">
    <source>
        <dbReference type="PROSITE" id="PS50102"/>
    </source>
</evidence>
<dbReference type="InterPro" id="IPR026896">
    <property type="entry name" value="CSTF_C"/>
</dbReference>
<dbReference type="Pfam" id="PF14304">
    <property type="entry name" value="CSTF_C"/>
    <property type="match status" value="1"/>
</dbReference>
<evidence type="ECO:0000256" key="7">
    <source>
        <dbReference type="ARBA" id="ARBA00022755"/>
    </source>
</evidence>
<evidence type="ECO:0000256" key="8">
    <source>
        <dbReference type="ARBA" id="ARBA00022793"/>
    </source>
</evidence>
<dbReference type="PROSITE" id="PS50975">
    <property type="entry name" value="ATP_GRASP"/>
    <property type="match status" value="1"/>
</dbReference>
<dbReference type="GO" id="GO:0003723">
    <property type="term" value="F:RNA binding"/>
    <property type="evidence" value="ECO:0007669"/>
    <property type="project" value="UniProtKB-UniRule"/>
</dbReference>
<dbReference type="GO" id="GO:0005524">
    <property type="term" value="F:ATP binding"/>
    <property type="evidence" value="ECO:0007669"/>
    <property type="project" value="UniProtKB-UniRule"/>
</dbReference>
<reference evidence="16" key="1">
    <citation type="submission" date="2019-07" db="EMBL/GenBank/DDBJ databases">
        <title>Hyphodiscus hymeniophilus genome sequencing and assembly.</title>
        <authorList>
            <person name="Kramer G."/>
            <person name="Nodwell J."/>
        </authorList>
    </citation>
    <scope>NUCLEOTIDE SEQUENCE</scope>
    <source>
        <strain evidence="16">ATCC 34498</strain>
    </source>
</reference>
<evidence type="ECO:0000256" key="1">
    <source>
        <dbReference type="ARBA" id="ARBA00001244"/>
    </source>
</evidence>
<comment type="caution">
    <text evidence="16">The sequence shown here is derived from an EMBL/GenBank/DDBJ whole genome shotgun (WGS) entry which is preliminary data.</text>
</comment>
<dbReference type="Pfam" id="PF02222">
    <property type="entry name" value="ATP-grasp"/>
    <property type="match status" value="1"/>
</dbReference>
<evidence type="ECO:0000313" key="16">
    <source>
        <dbReference type="EMBL" id="KAG0651064.1"/>
    </source>
</evidence>
<dbReference type="AlphaFoldDB" id="A0A9P6VP40"/>
<dbReference type="PANTHER" id="PTHR11609">
    <property type="entry name" value="PURINE BIOSYNTHESIS PROTEIN 6/7, PUR6/7"/>
    <property type="match status" value="1"/>
</dbReference>
<name>A0A9P6VP40_9HELO</name>
<dbReference type="GO" id="GO:0006189">
    <property type="term" value="P:'de novo' IMP biosynthetic process"/>
    <property type="evidence" value="ECO:0007669"/>
    <property type="project" value="InterPro"/>
</dbReference>
<accession>A0A9P6VP40</accession>
<evidence type="ECO:0000256" key="6">
    <source>
        <dbReference type="ARBA" id="ARBA00022741"/>
    </source>
</evidence>
<dbReference type="InterPro" id="IPR054350">
    <property type="entry name" value="PurT/PurK_preATP-grasp"/>
</dbReference>
<dbReference type="CDD" id="cd12398">
    <property type="entry name" value="RRM_CSTF2_RNA15_like"/>
    <property type="match status" value="1"/>
</dbReference>
<dbReference type="Pfam" id="PF00076">
    <property type="entry name" value="RRM_1"/>
    <property type="match status" value="1"/>
</dbReference>
<proteinExistence type="inferred from homology"/>
<feature type="region of interest" description="Disordered" evidence="13">
    <location>
        <begin position="211"/>
        <end position="271"/>
    </location>
</feature>
<dbReference type="GO" id="GO:0004638">
    <property type="term" value="F:phosphoribosylaminoimidazole carboxylase activity"/>
    <property type="evidence" value="ECO:0007669"/>
    <property type="project" value="UniProtKB-EC"/>
</dbReference>
<dbReference type="Gene3D" id="3.40.50.20">
    <property type="match status" value="1"/>
</dbReference>
<feature type="domain" description="RRM" evidence="14">
    <location>
        <begin position="7"/>
        <end position="85"/>
    </location>
</feature>
<dbReference type="NCBIfam" id="TIGR01161">
    <property type="entry name" value="purK"/>
    <property type="match status" value="1"/>
</dbReference>
<keyword evidence="7" id="KW-0658">Purine biosynthesis</keyword>
<dbReference type="InterPro" id="IPR012677">
    <property type="entry name" value="Nucleotide-bd_a/b_plait_sf"/>
</dbReference>
<feature type="compositionally biased region" description="Pro residues" evidence="13">
    <location>
        <begin position="214"/>
        <end position="230"/>
    </location>
</feature>
<dbReference type="InterPro" id="IPR000504">
    <property type="entry name" value="RRM_dom"/>
</dbReference>
<keyword evidence="9 12" id="KW-0067">ATP-binding</keyword>
<dbReference type="Pfam" id="PF22660">
    <property type="entry name" value="RS_preATP-grasp-like"/>
    <property type="match status" value="1"/>
</dbReference>
<dbReference type="PROSITE" id="PS50102">
    <property type="entry name" value="RRM"/>
    <property type="match status" value="1"/>
</dbReference>
<dbReference type="SUPFAM" id="SSF51246">
    <property type="entry name" value="Rudiment single hybrid motif"/>
    <property type="match status" value="1"/>
</dbReference>
<organism evidence="16 17">
    <name type="scientific">Hyphodiscus hymeniophilus</name>
    <dbReference type="NCBI Taxonomy" id="353542"/>
    <lineage>
        <taxon>Eukaryota</taxon>
        <taxon>Fungi</taxon>
        <taxon>Dikarya</taxon>
        <taxon>Ascomycota</taxon>
        <taxon>Pezizomycotina</taxon>
        <taxon>Leotiomycetes</taxon>
        <taxon>Helotiales</taxon>
        <taxon>Hyphodiscaceae</taxon>
        <taxon>Hyphodiscus</taxon>
    </lineage>
</organism>
<dbReference type="InterPro" id="IPR033747">
    <property type="entry name" value="PurE_ClassI"/>
</dbReference>
<dbReference type="Gene3D" id="3.30.470.20">
    <property type="entry name" value="ATP-grasp fold, B domain"/>
    <property type="match status" value="1"/>
</dbReference>
<dbReference type="InterPro" id="IPR011761">
    <property type="entry name" value="ATP-grasp"/>
</dbReference>